<proteinExistence type="predicted"/>
<feature type="chain" id="PRO_5046117980" evidence="1">
    <location>
        <begin position="21"/>
        <end position="294"/>
    </location>
</feature>
<feature type="signal peptide" evidence="1">
    <location>
        <begin position="1"/>
        <end position="20"/>
    </location>
</feature>
<name>A0ABU2YAZ5_9FLAO</name>
<gene>
    <name evidence="2" type="ORF">RM538_00220</name>
</gene>
<dbReference type="RefSeq" id="WP_311331376.1">
    <property type="nucleotide sequence ID" value="NZ_JAVRHZ010000001.1"/>
</dbReference>
<protein>
    <submittedName>
        <fullName evidence="2">DUF6263 family protein</fullName>
    </submittedName>
</protein>
<organism evidence="2 3">
    <name type="scientific">Patiriisocius hiemis</name>
    <dbReference type="NCBI Taxonomy" id="3075604"/>
    <lineage>
        <taxon>Bacteria</taxon>
        <taxon>Pseudomonadati</taxon>
        <taxon>Bacteroidota</taxon>
        <taxon>Flavobacteriia</taxon>
        <taxon>Flavobacteriales</taxon>
        <taxon>Flavobacteriaceae</taxon>
        <taxon>Patiriisocius</taxon>
    </lineage>
</organism>
<keyword evidence="1" id="KW-0732">Signal</keyword>
<dbReference type="EMBL" id="JAVRHZ010000001">
    <property type="protein sequence ID" value="MDT0554410.1"/>
    <property type="molecule type" value="Genomic_DNA"/>
</dbReference>
<dbReference type="InterPro" id="IPR046230">
    <property type="entry name" value="DUF6263"/>
</dbReference>
<evidence type="ECO:0000313" key="2">
    <source>
        <dbReference type="EMBL" id="MDT0554410.1"/>
    </source>
</evidence>
<dbReference type="Pfam" id="PF19777">
    <property type="entry name" value="DUF6263"/>
    <property type="match status" value="1"/>
</dbReference>
<evidence type="ECO:0000313" key="3">
    <source>
        <dbReference type="Proteomes" id="UP001254488"/>
    </source>
</evidence>
<evidence type="ECO:0000256" key="1">
    <source>
        <dbReference type="SAM" id="SignalP"/>
    </source>
</evidence>
<keyword evidence="3" id="KW-1185">Reference proteome</keyword>
<dbReference type="Proteomes" id="UP001254488">
    <property type="component" value="Unassembled WGS sequence"/>
</dbReference>
<reference evidence="2 3" key="1">
    <citation type="submission" date="2023-09" db="EMBL/GenBank/DDBJ databases">
        <authorList>
            <person name="Rey-Velasco X."/>
        </authorList>
    </citation>
    <scope>NUCLEOTIDE SEQUENCE [LARGE SCALE GENOMIC DNA]</scope>
    <source>
        <strain evidence="2 3">W242</strain>
    </source>
</reference>
<accession>A0ABU2YAZ5</accession>
<comment type="caution">
    <text evidence="2">The sequence shown here is derived from an EMBL/GenBank/DDBJ whole genome shotgun (WGS) entry which is preliminary data.</text>
</comment>
<sequence>MQKFLTIFTFFLCAAFQVQAQNILQYNMSIGDSYTIEQEATQDIIQTMDGADHEMKNTILGEYVFEVISVTDSTFVMNFHFKSLLFKTESGIYGTLMDIDTNREAEEDDIEANIFKGLLNNDLQIVVYKTGNIKTLTGTDAIIDSMLEKAGIEDDFTKNIAKKGLEKEFGDESMKESMIQMLYLFSDEPVSKGSKWETSFNGDLKGSTTYSLQEYSTEEIKLVGDGPIELNTVNEDVTMILSGTQNVIATCDTETGFMKNVTIEQTATGVTKTKQWGTVEVPTTINSTITFKRI</sequence>